<dbReference type="AlphaFoldDB" id="A0A382N2B5"/>
<gene>
    <name evidence="2" type="ORF">METZ01_LOCUS307784</name>
</gene>
<name>A0A382N2B5_9ZZZZ</name>
<organism evidence="2">
    <name type="scientific">marine metagenome</name>
    <dbReference type="NCBI Taxonomy" id="408172"/>
    <lineage>
        <taxon>unclassified sequences</taxon>
        <taxon>metagenomes</taxon>
        <taxon>ecological metagenomes</taxon>
    </lineage>
</organism>
<proteinExistence type="predicted"/>
<keyword evidence="1" id="KW-1133">Transmembrane helix</keyword>
<sequence>MRKVLGRIVSHPMTKIIFSLAIIISSVEGIYLEFREGFEGLKIHHGVMLLGVMMFLENLLWILDIWAKKD</sequence>
<evidence type="ECO:0000313" key="2">
    <source>
        <dbReference type="EMBL" id="SVC54930.1"/>
    </source>
</evidence>
<dbReference type="EMBL" id="UINC01097321">
    <property type="protein sequence ID" value="SVC54930.1"/>
    <property type="molecule type" value="Genomic_DNA"/>
</dbReference>
<keyword evidence="1" id="KW-0472">Membrane</keyword>
<accession>A0A382N2B5</accession>
<protein>
    <submittedName>
        <fullName evidence="2">Uncharacterized protein</fullName>
    </submittedName>
</protein>
<reference evidence="2" key="1">
    <citation type="submission" date="2018-05" db="EMBL/GenBank/DDBJ databases">
        <authorList>
            <person name="Lanie J.A."/>
            <person name="Ng W.-L."/>
            <person name="Kazmierczak K.M."/>
            <person name="Andrzejewski T.M."/>
            <person name="Davidsen T.M."/>
            <person name="Wayne K.J."/>
            <person name="Tettelin H."/>
            <person name="Glass J.I."/>
            <person name="Rusch D."/>
            <person name="Podicherti R."/>
            <person name="Tsui H.-C.T."/>
            <person name="Winkler M.E."/>
        </authorList>
    </citation>
    <scope>NUCLEOTIDE SEQUENCE</scope>
</reference>
<feature type="transmembrane region" description="Helical" evidence="1">
    <location>
        <begin position="12"/>
        <end position="31"/>
    </location>
</feature>
<evidence type="ECO:0000256" key="1">
    <source>
        <dbReference type="SAM" id="Phobius"/>
    </source>
</evidence>
<keyword evidence="1" id="KW-0812">Transmembrane</keyword>
<feature type="transmembrane region" description="Helical" evidence="1">
    <location>
        <begin position="43"/>
        <end position="63"/>
    </location>
</feature>